<organism evidence="2 3">
    <name type="scientific">Melanomma pulvis-pyrius CBS 109.77</name>
    <dbReference type="NCBI Taxonomy" id="1314802"/>
    <lineage>
        <taxon>Eukaryota</taxon>
        <taxon>Fungi</taxon>
        <taxon>Dikarya</taxon>
        <taxon>Ascomycota</taxon>
        <taxon>Pezizomycotina</taxon>
        <taxon>Dothideomycetes</taxon>
        <taxon>Pleosporomycetidae</taxon>
        <taxon>Pleosporales</taxon>
        <taxon>Melanommataceae</taxon>
        <taxon>Melanomma</taxon>
    </lineage>
</organism>
<proteinExistence type="predicted"/>
<evidence type="ECO:0000313" key="3">
    <source>
        <dbReference type="Proteomes" id="UP000799757"/>
    </source>
</evidence>
<accession>A0A6A6WVC9</accession>
<feature type="region of interest" description="Disordered" evidence="1">
    <location>
        <begin position="26"/>
        <end position="57"/>
    </location>
</feature>
<dbReference type="AlphaFoldDB" id="A0A6A6WVC9"/>
<sequence>MRPSLPLSPLLSVELTSLQLKSIAAIQPRQQQQETWKPRGRKDKKQEHQDDTTDPSFILSSLIKPSRRRKSLPRQLHHVYCI</sequence>
<keyword evidence="3" id="KW-1185">Reference proteome</keyword>
<name>A0A6A6WVC9_9PLEO</name>
<gene>
    <name evidence="2" type="ORF">K505DRAFT_329375</name>
</gene>
<protein>
    <submittedName>
        <fullName evidence="2">Uncharacterized protein</fullName>
    </submittedName>
</protein>
<evidence type="ECO:0000256" key="1">
    <source>
        <dbReference type="SAM" id="MobiDB-lite"/>
    </source>
</evidence>
<reference evidence="2" key="1">
    <citation type="journal article" date="2020" name="Stud. Mycol.">
        <title>101 Dothideomycetes genomes: a test case for predicting lifestyles and emergence of pathogens.</title>
        <authorList>
            <person name="Haridas S."/>
            <person name="Albert R."/>
            <person name="Binder M."/>
            <person name="Bloem J."/>
            <person name="Labutti K."/>
            <person name="Salamov A."/>
            <person name="Andreopoulos B."/>
            <person name="Baker S."/>
            <person name="Barry K."/>
            <person name="Bills G."/>
            <person name="Bluhm B."/>
            <person name="Cannon C."/>
            <person name="Castanera R."/>
            <person name="Culley D."/>
            <person name="Daum C."/>
            <person name="Ezra D."/>
            <person name="Gonzalez J."/>
            <person name="Henrissat B."/>
            <person name="Kuo A."/>
            <person name="Liang C."/>
            <person name="Lipzen A."/>
            <person name="Lutzoni F."/>
            <person name="Magnuson J."/>
            <person name="Mondo S."/>
            <person name="Nolan M."/>
            <person name="Ohm R."/>
            <person name="Pangilinan J."/>
            <person name="Park H.-J."/>
            <person name="Ramirez L."/>
            <person name="Alfaro M."/>
            <person name="Sun H."/>
            <person name="Tritt A."/>
            <person name="Yoshinaga Y."/>
            <person name="Zwiers L.-H."/>
            <person name="Turgeon B."/>
            <person name="Goodwin S."/>
            <person name="Spatafora J."/>
            <person name="Crous P."/>
            <person name="Grigoriev I."/>
        </authorList>
    </citation>
    <scope>NUCLEOTIDE SEQUENCE</scope>
    <source>
        <strain evidence="2">CBS 109.77</strain>
    </source>
</reference>
<dbReference type="Proteomes" id="UP000799757">
    <property type="component" value="Unassembled WGS sequence"/>
</dbReference>
<dbReference type="EMBL" id="MU002272">
    <property type="protein sequence ID" value="KAF2787858.1"/>
    <property type="molecule type" value="Genomic_DNA"/>
</dbReference>
<evidence type="ECO:0000313" key="2">
    <source>
        <dbReference type="EMBL" id="KAF2787858.1"/>
    </source>
</evidence>